<protein>
    <submittedName>
        <fullName evidence="1">Uncharacterized protein</fullName>
    </submittedName>
</protein>
<gene>
    <name evidence="1" type="ORF">AARAC_007351</name>
</gene>
<accession>A0A2G7FXA9</accession>
<keyword evidence="2" id="KW-1185">Reference proteome</keyword>
<comment type="caution">
    <text evidence="1">The sequence shown here is derived from an EMBL/GenBank/DDBJ whole genome shotgun (WGS) entry which is preliminary data.</text>
</comment>
<sequence length="121" mass="13555">MPKKASKEGRRKYLPKSINLNLNMKFGGRLSARYISTLCLFVTGIYGQIVERPNAIDTGNAVCIGACVTSLHELRCETPTVPLFHPAKECFACCISDDHADDWADHIKWGDEEEHSEEEKS</sequence>
<dbReference type="EMBL" id="NEXV01000341">
    <property type="protein sequence ID" value="PIG85202.1"/>
    <property type="molecule type" value="Genomic_DNA"/>
</dbReference>
<dbReference type="Proteomes" id="UP000231358">
    <property type="component" value="Unassembled WGS sequence"/>
</dbReference>
<evidence type="ECO:0000313" key="2">
    <source>
        <dbReference type="Proteomes" id="UP000231358"/>
    </source>
</evidence>
<dbReference type="AlphaFoldDB" id="A0A2G7FXA9"/>
<name>A0A2G7FXA9_9EURO</name>
<organism evidence="1 2">
    <name type="scientific">Aspergillus arachidicola</name>
    <dbReference type="NCBI Taxonomy" id="656916"/>
    <lineage>
        <taxon>Eukaryota</taxon>
        <taxon>Fungi</taxon>
        <taxon>Dikarya</taxon>
        <taxon>Ascomycota</taxon>
        <taxon>Pezizomycotina</taxon>
        <taxon>Eurotiomycetes</taxon>
        <taxon>Eurotiomycetidae</taxon>
        <taxon>Eurotiales</taxon>
        <taxon>Aspergillaceae</taxon>
        <taxon>Aspergillus</taxon>
        <taxon>Aspergillus subgen. Circumdati</taxon>
    </lineage>
</organism>
<reference evidence="1 2" key="1">
    <citation type="submission" date="2017-05" db="EMBL/GenBank/DDBJ databases">
        <title>Genome sequence for an aflatoxigenic pathogen of Argentinian peanut, Aspergillus arachidicola.</title>
        <authorList>
            <person name="Moore G."/>
            <person name="Beltz S.B."/>
            <person name="Mack B.M."/>
        </authorList>
    </citation>
    <scope>NUCLEOTIDE SEQUENCE [LARGE SCALE GENOMIC DNA]</scope>
    <source>
        <strain evidence="1 2">CBS 117610</strain>
    </source>
</reference>
<proteinExistence type="predicted"/>
<evidence type="ECO:0000313" key="1">
    <source>
        <dbReference type="EMBL" id="PIG85202.1"/>
    </source>
</evidence>